<keyword evidence="5" id="KW-0663">Pyridoxal phosphate</keyword>
<evidence type="ECO:0000256" key="5">
    <source>
        <dbReference type="ARBA" id="ARBA00022898"/>
    </source>
</evidence>
<organism evidence="8 9">
    <name type="scientific">Pseudomarimonas salicorniae</name>
    <dbReference type="NCBI Taxonomy" id="2933270"/>
    <lineage>
        <taxon>Bacteria</taxon>
        <taxon>Pseudomonadati</taxon>
        <taxon>Pseudomonadota</taxon>
        <taxon>Gammaproteobacteria</taxon>
        <taxon>Lysobacterales</taxon>
        <taxon>Lysobacteraceae</taxon>
        <taxon>Pseudomarimonas</taxon>
    </lineage>
</organism>
<keyword evidence="3 6" id="KW-0032">Aminotransferase</keyword>
<dbReference type="PANTHER" id="PTHR46383:SF1">
    <property type="entry name" value="ASPARTATE AMINOTRANSFERASE"/>
    <property type="match status" value="1"/>
</dbReference>
<gene>
    <name evidence="8" type="ORF">M0G41_05515</name>
</gene>
<evidence type="ECO:0000256" key="6">
    <source>
        <dbReference type="RuleBase" id="RU000481"/>
    </source>
</evidence>
<dbReference type="Gene3D" id="3.40.640.10">
    <property type="entry name" value="Type I PLP-dependent aspartate aminotransferase-like (Major domain)"/>
    <property type="match status" value="1"/>
</dbReference>
<evidence type="ECO:0000259" key="7">
    <source>
        <dbReference type="Pfam" id="PF00155"/>
    </source>
</evidence>
<dbReference type="PANTHER" id="PTHR46383">
    <property type="entry name" value="ASPARTATE AMINOTRANSFERASE"/>
    <property type="match status" value="1"/>
</dbReference>
<evidence type="ECO:0000256" key="4">
    <source>
        <dbReference type="ARBA" id="ARBA00022679"/>
    </source>
</evidence>
<protein>
    <recommendedName>
        <fullName evidence="6">Aminotransferase</fullName>
        <ecNumber evidence="6">2.6.1.-</ecNumber>
    </recommendedName>
</protein>
<dbReference type="PROSITE" id="PS00105">
    <property type="entry name" value="AA_TRANSFER_CLASS_1"/>
    <property type="match status" value="1"/>
</dbReference>
<name>A0ABT0GF05_9GAMM</name>
<dbReference type="EMBL" id="JALNMH010000003">
    <property type="protein sequence ID" value="MCK7593125.1"/>
    <property type="molecule type" value="Genomic_DNA"/>
</dbReference>
<dbReference type="SUPFAM" id="SSF53383">
    <property type="entry name" value="PLP-dependent transferases"/>
    <property type="match status" value="1"/>
</dbReference>
<dbReference type="CDD" id="cd00609">
    <property type="entry name" value="AAT_like"/>
    <property type="match status" value="1"/>
</dbReference>
<dbReference type="RefSeq" id="WP_248206229.1">
    <property type="nucleotide sequence ID" value="NZ_JALNMH010000003.1"/>
</dbReference>
<dbReference type="Proteomes" id="UP001431449">
    <property type="component" value="Unassembled WGS sequence"/>
</dbReference>
<proteinExistence type="inferred from homology"/>
<dbReference type="EC" id="2.6.1.-" evidence="6"/>
<sequence length="403" mass="42980">MHDTPSRPRFPARIERLTADPASQAWALHGKAIAMQLAGREVCMLSVGDPDFDTPPSIGEAAWRALRAGRTHYPAIAGDTALRGAIAAHHRELSGSDCDPGQVQVFAGAQNALFMLMQALAGEGDEVIIADPYYATYPGVIAACGARMRALDTRDSGWHLTAAGIAAALTPATRVVLLNSPSNPCGVITPAEEVERIVELCRRQQLWLVADEVYGELMFEGGFHSVWRHHAEHDRIVVIGSASKRFAMTGWRLGWCLAPPDLIVRLKALATAGLFGTPPFLQDALAEALTAPPAEAEAMRREYAERARTVLAALDHCPGLQPIVPSAGMFVSIDLSGHALDGTAFAEALLADEAVALMPGIAFGESLRQGLRLSLVAPRPRLAEACAAIRRVASRWATAAAEA</sequence>
<dbReference type="InterPro" id="IPR004839">
    <property type="entry name" value="Aminotransferase_I/II_large"/>
</dbReference>
<keyword evidence="4 6" id="KW-0808">Transferase</keyword>
<dbReference type="InterPro" id="IPR015422">
    <property type="entry name" value="PyrdxlP-dep_Trfase_small"/>
</dbReference>
<evidence type="ECO:0000256" key="2">
    <source>
        <dbReference type="ARBA" id="ARBA00007441"/>
    </source>
</evidence>
<dbReference type="InterPro" id="IPR015424">
    <property type="entry name" value="PyrdxlP-dep_Trfase"/>
</dbReference>
<dbReference type="InterPro" id="IPR015421">
    <property type="entry name" value="PyrdxlP-dep_Trfase_major"/>
</dbReference>
<comment type="cofactor">
    <cofactor evidence="1 6">
        <name>pyridoxal 5'-phosphate</name>
        <dbReference type="ChEBI" id="CHEBI:597326"/>
    </cofactor>
</comment>
<comment type="caution">
    <text evidence="8">The sequence shown here is derived from an EMBL/GenBank/DDBJ whole genome shotgun (WGS) entry which is preliminary data.</text>
</comment>
<feature type="domain" description="Aminotransferase class I/classII large" evidence="7">
    <location>
        <begin position="42"/>
        <end position="389"/>
    </location>
</feature>
<dbReference type="GO" id="GO:0008483">
    <property type="term" value="F:transaminase activity"/>
    <property type="evidence" value="ECO:0007669"/>
    <property type="project" value="UniProtKB-KW"/>
</dbReference>
<comment type="similarity">
    <text evidence="2 6">Belongs to the class-I pyridoxal-phosphate-dependent aminotransferase family.</text>
</comment>
<dbReference type="Pfam" id="PF00155">
    <property type="entry name" value="Aminotran_1_2"/>
    <property type="match status" value="1"/>
</dbReference>
<evidence type="ECO:0000256" key="1">
    <source>
        <dbReference type="ARBA" id="ARBA00001933"/>
    </source>
</evidence>
<dbReference type="InterPro" id="IPR004838">
    <property type="entry name" value="NHTrfase_class1_PyrdxlP-BS"/>
</dbReference>
<accession>A0ABT0GF05</accession>
<dbReference type="InterPro" id="IPR050596">
    <property type="entry name" value="AspAT/PAT-like"/>
</dbReference>
<dbReference type="Gene3D" id="3.90.1150.10">
    <property type="entry name" value="Aspartate Aminotransferase, domain 1"/>
    <property type="match status" value="1"/>
</dbReference>
<evidence type="ECO:0000256" key="3">
    <source>
        <dbReference type="ARBA" id="ARBA00022576"/>
    </source>
</evidence>
<keyword evidence="9" id="KW-1185">Reference proteome</keyword>
<reference evidence="8" key="1">
    <citation type="submission" date="2022-04" db="EMBL/GenBank/DDBJ databases">
        <title>Lysobacter sp. CAU 1642 isolated from sea sand.</title>
        <authorList>
            <person name="Kim W."/>
        </authorList>
    </citation>
    <scope>NUCLEOTIDE SEQUENCE</scope>
    <source>
        <strain evidence="8">CAU 1642</strain>
    </source>
</reference>
<evidence type="ECO:0000313" key="8">
    <source>
        <dbReference type="EMBL" id="MCK7593125.1"/>
    </source>
</evidence>
<evidence type="ECO:0000313" key="9">
    <source>
        <dbReference type="Proteomes" id="UP001431449"/>
    </source>
</evidence>